<sequence>MALAEHEALVRLFCERPDLAADLLTRSLRVQLPDYDYAGLESADLTEVTPTERRADSVIAFRRKSPDDEPEPVLAVIVEVQRDRDSDKLWSWPLYLSSLRSRLRCPVMLLVVAPDAAIARWCARPIGLGHPGMVLTPLVVGPAEVPVITDPGQVAEDLELAVLSVIHHADTPQGPEILEALLTALHNLDRDQAGMYADMVRAALPGEIWDHLEKHLKTETYEYLSDWARDNIAKGKAEGKAEGQAEAILTVLSARGIEVPEDISEKIRKCHDLDRLAAWLRAAATVDSSDALLDDVS</sequence>
<organism evidence="1 2">
    <name type="scientific">Microbispora catharanthi</name>
    <dbReference type="NCBI Taxonomy" id="1712871"/>
    <lineage>
        <taxon>Bacteria</taxon>
        <taxon>Bacillati</taxon>
        <taxon>Actinomycetota</taxon>
        <taxon>Actinomycetes</taxon>
        <taxon>Streptosporangiales</taxon>
        <taxon>Streptosporangiaceae</taxon>
        <taxon>Microbispora</taxon>
    </lineage>
</organism>
<comment type="caution">
    <text evidence="1">The sequence shown here is derived from an EMBL/GenBank/DDBJ whole genome shotgun (WGS) entry which is preliminary data.</text>
</comment>
<evidence type="ECO:0000313" key="2">
    <source>
        <dbReference type="Proteomes" id="UP000313066"/>
    </source>
</evidence>
<dbReference type="PANTHER" id="PTHR34613">
    <property type="entry name" value="SLL0800 PROTEIN"/>
    <property type="match status" value="1"/>
</dbReference>
<gene>
    <name evidence="1" type="ORF">FH610_027205</name>
</gene>
<dbReference type="RefSeq" id="WP_139577732.1">
    <property type="nucleotide sequence ID" value="NZ_VDMA02000016.1"/>
</dbReference>
<dbReference type="PANTHER" id="PTHR34613:SF1">
    <property type="entry name" value="SLL6017 PROTEIN"/>
    <property type="match status" value="1"/>
</dbReference>
<proteinExistence type="predicted"/>
<evidence type="ECO:0000313" key="1">
    <source>
        <dbReference type="EMBL" id="KAB8181597.1"/>
    </source>
</evidence>
<dbReference type="AlphaFoldDB" id="A0A5N6BKP1"/>
<reference evidence="1 2" key="1">
    <citation type="submission" date="2019-10" db="EMBL/GenBank/DDBJ databases">
        <title>Nonomuraea sp. nov., isolated from Phyllanthus amarus.</title>
        <authorList>
            <person name="Klykleung N."/>
            <person name="Tanasupawat S."/>
        </authorList>
    </citation>
    <scope>NUCLEOTIDE SEQUENCE [LARGE SCALE GENOMIC DNA]</scope>
    <source>
        <strain evidence="1 2">CR1-09</strain>
    </source>
</reference>
<evidence type="ECO:0008006" key="3">
    <source>
        <dbReference type="Google" id="ProtNLM"/>
    </source>
</evidence>
<keyword evidence="2" id="KW-1185">Reference proteome</keyword>
<accession>A0A5N6BKP1</accession>
<dbReference type="Proteomes" id="UP000313066">
    <property type="component" value="Unassembled WGS sequence"/>
</dbReference>
<protein>
    <recommendedName>
        <fullName evidence="3">Rpn family recombination-promoting nuclease/putative transposase</fullName>
    </recommendedName>
</protein>
<dbReference type="EMBL" id="VDMA02000016">
    <property type="protein sequence ID" value="KAB8181597.1"/>
    <property type="molecule type" value="Genomic_DNA"/>
</dbReference>
<name>A0A5N6BKP1_9ACTN</name>